<evidence type="ECO:0000313" key="3">
    <source>
        <dbReference type="Proteomes" id="UP001218218"/>
    </source>
</evidence>
<comment type="caution">
    <text evidence="2">The sequence shown here is derived from an EMBL/GenBank/DDBJ whole genome shotgun (WGS) entry which is preliminary data.</text>
</comment>
<evidence type="ECO:0000313" key="2">
    <source>
        <dbReference type="EMBL" id="KAJ7328983.1"/>
    </source>
</evidence>
<keyword evidence="3" id="KW-1185">Reference proteome</keyword>
<feature type="region of interest" description="Disordered" evidence="1">
    <location>
        <begin position="1"/>
        <end position="20"/>
    </location>
</feature>
<protein>
    <submittedName>
        <fullName evidence="2">Uncharacterized protein</fullName>
    </submittedName>
</protein>
<dbReference type="EMBL" id="JARIHO010000038">
    <property type="protein sequence ID" value="KAJ7328983.1"/>
    <property type="molecule type" value="Genomic_DNA"/>
</dbReference>
<dbReference type="Proteomes" id="UP001218218">
    <property type="component" value="Unassembled WGS sequence"/>
</dbReference>
<accession>A0AAD7EKK4</accession>
<name>A0AAD7EKK4_9AGAR</name>
<organism evidence="2 3">
    <name type="scientific">Mycena albidolilacea</name>
    <dbReference type="NCBI Taxonomy" id="1033008"/>
    <lineage>
        <taxon>Eukaryota</taxon>
        <taxon>Fungi</taxon>
        <taxon>Dikarya</taxon>
        <taxon>Basidiomycota</taxon>
        <taxon>Agaricomycotina</taxon>
        <taxon>Agaricomycetes</taxon>
        <taxon>Agaricomycetidae</taxon>
        <taxon>Agaricales</taxon>
        <taxon>Marasmiineae</taxon>
        <taxon>Mycenaceae</taxon>
        <taxon>Mycena</taxon>
    </lineage>
</organism>
<reference evidence="2" key="1">
    <citation type="submission" date="2023-03" db="EMBL/GenBank/DDBJ databases">
        <title>Massive genome expansion in bonnet fungi (Mycena s.s.) driven by repeated elements and novel gene families across ecological guilds.</title>
        <authorList>
            <consortium name="Lawrence Berkeley National Laboratory"/>
            <person name="Harder C.B."/>
            <person name="Miyauchi S."/>
            <person name="Viragh M."/>
            <person name="Kuo A."/>
            <person name="Thoen E."/>
            <person name="Andreopoulos B."/>
            <person name="Lu D."/>
            <person name="Skrede I."/>
            <person name="Drula E."/>
            <person name="Henrissat B."/>
            <person name="Morin E."/>
            <person name="Kohler A."/>
            <person name="Barry K."/>
            <person name="LaButti K."/>
            <person name="Morin E."/>
            <person name="Salamov A."/>
            <person name="Lipzen A."/>
            <person name="Mereny Z."/>
            <person name="Hegedus B."/>
            <person name="Baldrian P."/>
            <person name="Stursova M."/>
            <person name="Weitz H."/>
            <person name="Taylor A."/>
            <person name="Grigoriev I.V."/>
            <person name="Nagy L.G."/>
            <person name="Martin F."/>
            <person name="Kauserud H."/>
        </authorList>
    </citation>
    <scope>NUCLEOTIDE SEQUENCE</scope>
    <source>
        <strain evidence="2">CBHHK002</strain>
    </source>
</reference>
<sequence>MLGELEKEGDEDGGTPAYAAGGLAGDVDGIALAGTDELDVRYDLDKGVNVHVCVPSTMVAMIEAAQREHQTLGERQLVGVAVEEGPVEECRVLQMAVVIEEAEEKQYGVPKEASHAGEGAMEQGVAFCELEAELDPSSCSSIWRLSMGPTDASSSQVASSRMVLAAKYAWGHSAFRIFCCHRNNAARILSTAGPLWIPFW</sequence>
<dbReference type="AlphaFoldDB" id="A0AAD7EKK4"/>
<evidence type="ECO:0000256" key="1">
    <source>
        <dbReference type="SAM" id="MobiDB-lite"/>
    </source>
</evidence>
<gene>
    <name evidence="2" type="ORF">DFH08DRAFT_815728</name>
</gene>
<proteinExistence type="predicted"/>